<accession>A0ABP8XUP6</accession>
<protein>
    <submittedName>
        <fullName evidence="7">FUSC family protein</fullName>
    </submittedName>
</protein>
<feature type="transmembrane region" description="Helical" evidence="5">
    <location>
        <begin position="225"/>
        <end position="245"/>
    </location>
</feature>
<keyword evidence="2 5" id="KW-0812">Transmembrane</keyword>
<comment type="caution">
    <text evidence="7">The sequence shown here is derived from an EMBL/GenBank/DDBJ whole genome shotgun (WGS) entry which is preliminary data.</text>
</comment>
<organism evidence="7 8">
    <name type="scientific">Pseudonocardia yuanmonensis</name>
    <dbReference type="NCBI Taxonomy" id="1095914"/>
    <lineage>
        <taxon>Bacteria</taxon>
        <taxon>Bacillati</taxon>
        <taxon>Actinomycetota</taxon>
        <taxon>Actinomycetes</taxon>
        <taxon>Pseudonocardiales</taxon>
        <taxon>Pseudonocardiaceae</taxon>
        <taxon>Pseudonocardia</taxon>
    </lineage>
</organism>
<feature type="transmembrane region" description="Helical" evidence="5">
    <location>
        <begin position="301"/>
        <end position="319"/>
    </location>
</feature>
<dbReference type="Pfam" id="PF13515">
    <property type="entry name" value="FUSC_2"/>
    <property type="match status" value="1"/>
</dbReference>
<evidence type="ECO:0000313" key="7">
    <source>
        <dbReference type="EMBL" id="GAA4715083.1"/>
    </source>
</evidence>
<feature type="transmembrane region" description="Helical" evidence="5">
    <location>
        <begin position="180"/>
        <end position="213"/>
    </location>
</feature>
<feature type="transmembrane region" description="Helical" evidence="5">
    <location>
        <begin position="251"/>
        <end position="268"/>
    </location>
</feature>
<evidence type="ECO:0000256" key="2">
    <source>
        <dbReference type="ARBA" id="ARBA00022692"/>
    </source>
</evidence>
<dbReference type="EMBL" id="BAABIC010000049">
    <property type="protein sequence ID" value="GAA4715083.1"/>
    <property type="molecule type" value="Genomic_DNA"/>
</dbReference>
<feature type="domain" description="Integral membrane bound transporter" evidence="6">
    <location>
        <begin position="191"/>
        <end position="314"/>
    </location>
</feature>
<evidence type="ECO:0000256" key="3">
    <source>
        <dbReference type="ARBA" id="ARBA00022989"/>
    </source>
</evidence>
<evidence type="ECO:0000313" key="8">
    <source>
        <dbReference type="Proteomes" id="UP001500325"/>
    </source>
</evidence>
<feature type="transmembrane region" description="Helical" evidence="5">
    <location>
        <begin position="273"/>
        <end position="289"/>
    </location>
</feature>
<keyword evidence="4 5" id="KW-0472">Membrane</keyword>
<dbReference type="InterPro" id="IPR049453">
    <property type="entry name" value="Memb_transporter_dom"/>
</dbReference>
<evidence type="ECO:0000256" key="5">
    <source>
        <dbReference type="SAM" id="Phobius"/>
    </source>
</evidence>
<gene>
    <name evidence="7" type="ORF">GCM10023215_67800</name>
</gene>
<feature type="transmembrane region" description="Helical" evidence="5">
    <location>
        <begin position="134"/>
        <end position="160"/>
    </location>
</feature>
<dbReference type="Proteomes" id="UP001500325">
    <property type="component" value="Unassembled WGS sequence"/>
</dbReference>
<sequence>MGELRGSATMKQVGLTLLVVLPLFVPDGVIEFTPLGPAAAFVIAGTLPAVIAWMFSPRYAVATIPLAALLNFLAVLVFGHPIATALLMFTIAVLVGLSAVKGLHPVAIFLALQPAITVIYGYPSMSFGQITPGVVGHALICAGVAIGGGLWALLVGAILLREERSGAPDPVPAPVVAFYTGALVILLTPTALIAATWFAGTTAGWVLVSILVAARPSYDESRLMIVERGAGTVVGGLLAGVLALATDNVDVLVVIGTVAMVVAAVVYLVHARYAYFATFLTAAIVLLNAEQTDVLTTDVDRVVYTIAGLALVAAVVALAEMALGRYTPASGAASTVPGDGDR</sequence>
<evidence type="ECO:0000259" key="6">
    <source>
        <dbReference type="Pfam" id="PF13515"/>
    </source>
</evidence>
<keyword evidence="3 5" id="KW-1133">Transmembrane helix</keyword>
<feature type="transmembrane region" description="Helical" evidence="5">
    <location>
        <begin position="38"/>
        <end position="56"/>
    </location>
</feature>
<feature type="transmembrane region" description="Helical" evidence="5">
    <location>
        <begin position="103"/>
        <end position="122"/>
    </location>
</feature>
<keyword evidence="8" id="KW-1185">Reference proteome</keyword>
<reference evidence="8" key="1">
    <citation type="journal article" date="2019" name="Int. J. Syst. Evol. Microbiol.">
        <title>The Global Catalogue of Microorganisms (GCM) 10K type strain sequencing project: providing services to taxonomists for standard genome sequencing and annotation.</title>
        <authorList>
            <consortium name="The Broad Institute Genomics Platform"/>
            <consortium name="The Broad Institute Genome Sequencing Center for Infectious Disease"/>
            <person name="Wu L."/>
            <person name="Ma J."/>
        </authorList>
    </citation>
    <scope>NUCLEOTIDE SEQUENCE [LARGE SCALE GENOMIC DNA]</scope>
    <source>
        <strain evidence="8">JCM 18055</strain>
    </source>
</reference>
<name>A0ABP8XUP6_9PSEU</name>
<comment type="subcellular location">
    <subcellularLocation>
        <location evidence="1">Membrane</location>
        <topology evidence="1">Multi-pass membrane protein</topology>
    </subcellularLocation>
</comment>
<feature type="transmembrane region" description="Helical" evidence="5">
    <location>
        <begin position="68"/>
        <end position="97"/>
    </location>
</feature>
<dbReference type="RefSeq" id="WP_345384918.1">
    <property type="nucleotide sequence ID" value="NZ_BAABIC010000049.1"/>
</dbReference>
<evidence type="ECO:0000256" key="1">
    <source>
        <dbReference type="ARBA" id="ARBA00004141"/>
    </source>
</evidence>
<evidence type="ECO:0000256" key="4">
    <source>
        <dbReference type="ARBA" id="ARBA00023136"/>
    </source>
</evidence>
<proteinExistence type="predicted"/>